<dbReference type="EMBL" id="PDSL01000038">
    <property type="protein sequence ID" value="PIE33079.1"/>
    <property type="molecule type" value="Genomic_DNA"/>
</dbReference>
<proteinExistence type="predicted"/>
<sequence length="84" mass="8997">MLTANAVNNLYPAIIWTMIQNSTTATTTTAAHWSAGVKIGSRATPRLLARVGRPFGAVVPFLAITAHLNQIPTHLHLGVLRGRV</sequence>
<accession>A0A2G6KE40</accession>
<comment type="caution">
    <text evidence="1">The sequence shown here is derived from an EMBL/GenBank/DDBJ whole genome shotgun (WGS) entry which is preliminary data.</text>
</comment>
<gene>
    <name evidence="1" type="ORF">CSA55_02405</name>
</gene>
<organism evidence="1 2">
    <name type="scientific">Ilumatobacter coccineus</name>
    <dbReference type="NCBI Taxonomy" id="467094"/>
    <lineage>
        <taxon>Bacteria</taxon>
        <taxon>Bacillati</taxon>
        <taxon>Actinomycetota</taxon>
        <taxon>Acidimicrobiia</taxon>
        <taxon>Acidimicrobiales</taxon>
        <taxon>Ilumatobacteraceae</taxon>
        <taxon>Ilumatobacter</taxon>
    </lineage>
</organism>
<evidence type="ECO:0000313" key="1">
    <source>
        <dbReference type="EMBL" id="PIE33079.1"/>
    </source>
</evidence>
<name>A0A2G6KE40_9ACTN</name>
<protein>
    <submittedName>
        <fullName evidence="1">Uncharacterized protein</fullName>
    </submittedName>
</protein>
<reference evidence="1 2" key="1">
    <citation type="submission" date="2017-10" db="EMBL/GenBank/DDBJ databases">
        <title>Novel microbial diversity and functional potential in the marine mammal oral microbiome.</title>
        <authorList>
            <person name="Dudek N.K."/>
            <person name="Sun C.L."/>
            <person name="Burstein D."/>
            <person name="Kantor R.S."/>
            <person name="Aliaga Goltsman D.S."/>
            <person name="Bik E.M."/>
            <person name="Thomas B.C."/>
            <person name="Banfield J.F."/>
            <person name="Relman D.A."/>
        </authorList>
    </citation>
    <scope>NUCLEOTIDE SEQUENCE [LARGE SCALE GENOMIC DNA]</scope>
    <source>
        <strain evidence="1">DOLJORAL78_61_10</strain>
    </source>
</reference>
<evidence type="ECO:0000313" key="2">
    <source>
        <dbReference type="Proteomes" id="UP000230914"/>
    </source>
</evidence>
<dbReference type="Proteomes" id="UP000230914">
    <property type="component" value="Unassembled WGS sequence"/>
</dbReference>
<dbReference type="AlphaFoldDB" id="A0A2G6KE40"/>